<evidence type="ECO:0000313" key="3">
    <source>
        <dbReference type="EMBL" id="KJL44948.1"/>
    </source>
</evidence>
<dbReference type="AlphaFoldDB" id="A0A0F0M3S9"/>
<gene>
    <name evidence="3" type="primary">rutD_1</name>
    <name evidence="2" type="ORF">DCP95_03005</name>
    <name evidence="3" type="ORF">RR49_00099</name>
</gene>
<name>A0A0F0M3S9_9MICO</name>
<dbReference type="GO" id="GO:0046503">
    <property type="term" value="P:glycerolipid catabolic process"/>
    <property type="evidence" value="ECO:0007669"/>
    <property type="project" value="TreeGrafter"/>
</dbReference>
<evidence type="ECO:0000313" key="2">
    <source>
        <dbReference type="EMBL" id="HAN23524.1"/>
    </source>
</evidence>
<dbReference type="EMBL" id="DMNG01000047">
    <property type="protein sequence ID" value="HAN23524.1"/>
    <property type="molecule type" value="Genomic_DNA"/>
</dbReference>
<accession>A0A0F0M3S9</accession>
<dbReference type="InterPro" id="IPR029058">
    <property type="entry name" value="AB_hydrolase_fold"/>
</dbReference>
<dbReference type="STRING" id="400772.RR49_00099"/>
<sequence length="300" mass="32086">MTTLGDAAELDAAIGAVDWAALPPGVVRADLDAPSGRLARIVAGAEDAPRVLLVPGATGSKEDFLLMIPSLLAAGYRVESYDLAGQFESGGAGPENLDPPRAHYDYDLFCADLRAVLDAGRAPAHVLGYSFGGLVAQVLLVEQPELFASLALLTSPPDVGQVFRGVKRIGRFSGATSPHAGASLMLWGIRNNLNRVPPERIAFVRERFAQTRRASVDDIVGLMKRMPDVAEAVAALPLPKLVATGRHDLWPEAQYREYAARIGASIAVYDTGHSPCETTPHQLVRDLLGLYAETDQTPRE</sequence>
<dbReference type="OrthoDB" id="3211023at2"/>
<keyword evidence="3" id="KW-0378">Hydrolase</keyword>
<dbReference type="Gene3D" id="3.40.50.1820">
    <property type="entry name" value="alpha/beta hydrolase"/>
    <property type="match status" value="1"/>
</dbReference>
<dbReference type="GO" id="GO:0004806">
    <property type="term" value="F:triacylglycerol lipase activity"/>
    <property type="evidence" value="ECO:0007669"/>
    <property type="project" value="TreeGrafter"/>
</dbReference>
<protein>
    <submittedName>
        <fullName evidence="2">Alpha/beta hydrolase</fullName>
    </submittedName>
    <submittedName>
        <fullName evidence="3">Putative aminoacrylate hydrolase RutD</fullName>
    </submittedName>
</protein>
<evidence type="ECO:0000259" key="1">
    <source>
        <dbReference type="Pfam" id="PF12697"/>
    </source>
</evidence>
<dbReference type="SUPFAM" id="SSF53474">
    <property type="entry name" value="alpha/beta-Hydrolases"/>
    <property type="match status" value="1"/>
</dbReference>
<proteinExistence type="predicted"/>
<keyword evidence="4" id="KW-1185">Reference proteome</keyword>
<dbReference type="Proteomes" id="UP000257479">
    <property type="component" value="Unassembled WGS sequence"/>
</dbReference>
<dbReference type="PANTHER" id="PTHR43433">
    <property type="entry name" value="HYDROLASE, ALPHA/BETA FOLD FAMILY PROTEIN"/>
    <property type="match status" value="1"/>
</dbReference>
<dbReference type="EMBL" id="JYIY01000033">
    <property type="protein sequence ID" value="KJL44948.1"/>
    <property type="molecule type" value="Genomic_DNA"/>
</dbReference>
<evidence type="ECO:0000313" key="5">
    <source>
        <dbReference type="Proteomes" id="UP000257479"/>
    </source>
</evidence>
<dbReference type="Pfam" id="PF12697">
    <property type="entry name" value="Abhydrolase_6"/>
    <property type="match status" value="1"/>
</dbReference>
<dbReference type="InterPro" id="IPR000073">
    <property type="entry name" value="AB_hydrolase_1"/>
</dbReference>
<reference evidence="2 5" key="2">
    <citation type="journal article" date="2018" name="Nat. Biotechnol.">
        <title>A standardized bacterial taxonomy based on genome phylogeny substantially revises the tree of life.</title>
        <authorList>
            <person name="Parks D.H."/>
            <person name="Chuvochina M."/>
            <person name="Waite D.W."/>
            <person name="Rinke C."/>
            <person name="Skarshewski A."/>
            <person name="Chaumeil P.A."/>
            <person name="Hugenholtz P."/>
        </authorList>
    </citation>
    <scope>NUCLEOTIDE SEQUENCE [LARGE SCALE GENOMIC DNA]</scope>
    <source>
        <strain evidence="2">UBA9152</strain>
    </source>
</reference>
<dbReference type="InterPro" id="IPR050471">
    <property type="entry name" value="AB_hydrolase"/>
</dbReference>
<dbReference type="Proteomes" id="UP000033451">
    <property type="component" value="Unassembled WGS sequence"/>
</dbReference>
<dbReference type="PANTHER" id="PTHR43433:SF5">
    <property type="entry name" value="AB HYDROLASE-1 DOMAIN-CONTAINING PROTEIN"/>
    <property type="match status" value="1"/>
</dbReference>
<evidence type="ECO:0000313" key="4">
    <source>
        <dbReference type="Proteomes" id="UP000033451"/>
    </source>
</evidence>
<dbReference type="PATRIC" id="fig|400772.4.peg.119"/>
<reference evidence="3 4" key="1">
    <citation type="submission" date="2015-02" db="EMBL/GenBank/DDBJ databases">
        <title>Draft genome sequences of ten Microbacterium spp. with emphasis on heavy metal contaminated environments.</title>
        <authorList>
            <person name="Corretto E."/>
        </authorList>
    </citation>
    <scope>NUCLEOTIDE SEQUENCE [LARGE SCALE GENOMIC DNA]</scope>
    <source>
        <strain evidence="3 4">DSM 18659</strain>
    </source>
</reference>
<organism evidence="3 4">
    <name type="scientific">Microbacterium ginsengisoli</name>
    <dbReference type="NCBI Taxonomy" id="400772"/>
    <lineage>
        <taxon>Bacteria</taxon>
        <taxon>Bacillati</taxon>
        <taxon>Actinomycetota</taxon>
        <taxon>Actinomycetes</taxon>
        <taxon>Micrococcales</taxon>
        <taxon>Microbacteriaceae</taxon>
        <taxon>Microbacterium</taxon>
    </lineage>
</organism>
<feature type="domain" description="AB hydrolase-1" evidence="1">
    <location>
        <begin position="51"/>
        <end position="284"/>
    </location>
</feature>
<comment type="caution">
    <text evidence="3">The sequence shown here is derived from an EMBL/GenBank/DDBJ whole genome shotgun (WGS) entry which is preliminary data.</text>
</comment>
<dbReference type="RefSeq" id="WP_045245801.1">
    <property type="nucleotide sequence ID" value="NZ_JYIY01000033.1"/>
</dbReference>